<dbReference type="PANTHER" id="PTHR19376">
    <property type="entry name" value="DNA-DIRECTED RNA POLYMERASE"/>
    <property type="match status" value="1"/>
</dbReference>
<evidence type="ECO:0000256" key="5">
    <source>
        <dbReference type="ARBA" id="ARBA00023163"/>
    </source>
</evidence>
<protein>
    <recommendedName>
        <fullName evidence="1">DNA-directed RNA polymerase</fullName>
        <ecNumber evidence="1">2.7.7.6</ecNumber>
    </recommendedName>
</protein>
<sequence>RITEGAADIKEHLSVAGIQVAQNYIISEVQQLYTFQGASINDKHIETIVRQMFSRVRVKDSGSTKLSLGEIIEKSKLREENLRARKEGGQPAKAAQLMMGITNVALTTESFLSAASFMQTMRVLTNASIEGKEDRLRGLKENVIIGRLIPAGTGYRKEYLKKLEAAKEEE</sequence>
<dbReference type="Proteomes" id="UP000034909">
    <property type="component" value="Unassembled WGS sequence"/>
</dbReference>
<comment type="caution">
    <text evidence="8">The sequence shown here is derived from an EMBL/GenBank/DDBJ whole genome shotgun (WGS) entry which is preliminary data.</text>
</comment>
<dbReference type="InterPro" id="IPR007081">
    <property type="entry name" value="RNA_pol_Rpb1_5"/>
</dbReference>
<feature type="non-terminal residue" evidence="8">
    <location>
        <position position="1"/>
    </location>
</feature>
<dbReference type="GO" id="GO:0000428">
    <property type="term" value="C:DNA-directed RNA polymerase complex"/>
    <property type="evidence" value="ECO:0007669"/>
    <property type="project" value="UniProtKB-KW"/>
</dbReference>
<dbReference type="CDD" id="cd02655">
    <property type="entry name" value="RNAP_beta'_C"/>
    <property type="match status" value="1"/>
</dbReference>
<evidence type="ECO:0000313" key="8">
    <source>
        <dbReference type="EMBL" id="KKU12560.1"/>
    </source>
</evidence>
<keyword evidence="4" id="KW-0548">Nucleotidyltransferase</keyword>
<evidence type="ECO:0000256" key="4">
    <source>
        <dbReference type="ARBA" id="ARBA00022695"/>
    </source>
</evidence>
<comment type="catalytic activity">
    <reaction evidence="6">
        <text>RNA(n) + a ribonucleoside 5'-triphosphate = RNA(n+1) + diphosphate</text>
        <dbReference type="Rhea" id="RHEA:21248"/>
        <dbReference type="Rhea" id="RHEA-COMP:14527"/>
        <dbReference type="Rhea" id="RHEA-COMP:17342"/>
        <dbReference type="ChEBI" id="CHEBI:33019"/>
        <dbReference type="ChEBI" id="CHEBI:61557"/>
        <dbReference type="ChEBI" id="CHEBI:140395"/>
        <dbReference type="EC" id="2.7.7.6"/>
    </reaction>
</comment>
<feature type="domain" description="RNA polymerase Rpb1" evidence="7">
    <location>
        <begin position="8"/>
        <end position="71"/>
    </location>
</feature>
<dbReference type="Pfam" id="PF04998">
    <property type="entry name" value="RNA_pol_Rpb1_5"/>
    <property type="match status" value="1"/>
</dbReference>
<proteinExistence type="predicted"/>
<organism evidence="8 9">
    <name type="scientific">Candidatus Azambacteria bacterium GW2011_GWC2_45_7b</name>
    <dbReference type="NCBI Taxonomy" id="1618621"/>
    <lineage>
        <taxon>Bacteria</taxon>
        <taxon>Candidatus Azamiibacteriota</taxon>
    </lineage>
</organism>
<dbReference type="EMBL" id="LCLF01000019">
    <property type="protein sequence ID" value="KKU12560.1"/>
    <property type="molecule type" value="Genomic_DNA"/>
</dbReference>
<dbReference type="AlphaFoldDB" id="A0A837IIU7"/>
<name>A0A837IIU7_9BACT</name>
<keyword evidence="3" id="KW-0808">Transferase</keyword>
<dbReference type="GO" id="GO:0006351">
    <property type="term" value="P:DNA-templated transcription"/>
    <property type="evidence" value="ECO:0007669"/>
    <property type="project" value="InterPro"/>
</dbReference>
<reference evidence="8 9" key="1">
    <citation type="journal article" date="2015" name="Nature">
        <title>rRNA introns, odd ribosomes, and small enigmatic genomes across a large radiation of phyla.</title>
        <authorList>
            <person name="Brown C.T."/>
            <person name="Hug L.A."/>
            <person name="Thomas B.C."/>
            <person name="Sharon I."/>
            <person name="Castelle C.J."/>
            <person name="Singh A."/>
            <person name="Wilkins M.J."/>
            <person name="Williams K.H."/>
            <person name="Banfield J.F."/>
        </authorList>
    </citation>
    <scope>NUCLEOTIDE SEQUENCE [LARGE SCALE GENOMIC DNA]</scope>
</reference>
<dbReference type="SUPFAM" id="SSF64484">
    <property type="entry name" value="beta and beta-prime subunits of DNA dependent RNA-polymerase"/>
    <property type="match status" value="1"/>
</dbReference>
<evidence type="ECO:0000259" key="7">
    <source>
        <dbReference type="Pfam" id="PF04998"/>
    </source>
</evidence>
<dbReference type="InterPro" id="IPR045867">
    <property type="entry name" value="DNA-dir_RpoC_beta_prime"/>
</dbReference>
<evidence type="ECO:0000256" key="6">
    <source>
        <dbReference type="ARBA" id="ARBA00048552"/>
    </source>
</evidence>
<accession>A0A837IIU7</accession>
<keyword evidence="5" id="KW-0804">Transcription</keyword>
<evidence type="ECO:0000256" key="3">
    <source>
        <dbReference type="ARBA" id="ARBA00022679"/>
    </source>
</evidence>
<evidence type="ECO:0000256" key="1">
    <source>
        <dbReference type="ARBA" id="ARBA00012418"/>
    </source>
</evidence>
<dbReference type="GO" id="GO:0003899">
    <property type="term" value="F:DNA-directed RNA polymerase activity"/>
    <property type="evidence" value="ECO:0007669"/>
    <property type="project" value="UniProtKB-EC"/>
</dbReference>
<gene>
    <name evidence="8" type="ORF">UX18_C0019G0006</name>
</gene>
<dbReference type="Gene3D" id="1.10.150.390">
    <property type="match status" value="1"/>
</dbReference>
<keyword evidence="2 8" id="KW-0240">DNA-directed RNA polymerase</keyword>
<dbReference type="PANTHER" id="PTHR19376:SF54">
    <property type="entry name" value="DNA-DIRECTED RNA POLYMERASE SUBUNIT BETA"/>
    <property type="match status" value="1"/>
</dbReference>
<evidence type="ECO:0000256" key="2">
    <source>
        <dbReference type="ARBA" id="ARBA00022478"/>
    </source>
</evidence>
<dbReference type="EC" id="2.7.7.6" evidence="1"/>
<dbReference type="Gene3D" id="1.10.1790.20">
    <property type="match status" value="1"/>
</dbReference>
<dbReference type="GO" id="GO:0003677">
    <property type="term" value="F:DNA binding"/>
    <property type="evidence" value="ECO:0007669"/>
    <property type="project" value="InterPro"/>
</dbReference>
<evidence type="ECO:0000313" key="9">
    <source>
        <dbReference type="Proteomes" id="UP000034909"/>
    </source>
</evidence>